<evidence type="ECO:0000256" key="6">
    <source>
        <dbReference type="ARBA" id="ARBA00022491"/>
    </source>
</evidence>
<dbReference type="GO" id="GO:0060964">
    <property type="term" value="P:regulation of miRNA-mediated gene silencing"/>
    <property type="evidence" value="ECO:0007669"/>
    <property type="project" value="InterPro"/>
</dbReference>
<dbReference type="PANTHER" id="PTHR21358:SF4">
    <property type="entry name" value="PROTEIN MAELSTROM HOMOLOG"/>
    <property type="match status" value="1"/>
</dbReference>
<proteinExistence type="inferred from homology"/>
<comment type="similarity">
    <text evidence="3">Belongs to the maelstrom family.</text>
</comment>
<dbReference type="Pfam" id="PF13017">
    <property type="entry name" value="Maelstrom"/>
    <property type="match status" value="1"/>
</dbReference>
<keyword evidence="12" id="KW-0804">Transcription</keyword>
<keyword evidence="13 15" id="KW-0539">Nucleus</keyword>
<evidence type="ECO:0000256" key="13">
    <source>
        <dbReference type="ARBA" id="ARBA00023242"/>
    </source>
</evidence>
<evidence type="ECO:0000256" key="16">
    <source>
        <dbReference type="SAM" id="MobiDB-lite"/>
    </source>
</evidence>
<evidence type="ECO:0000256" key="2">
    <source>
        <dbReference type="ARBA" id="ARBA00004496"/>
    </source>
</evidence>
<dbReference type="GO" id="GO:0007140">
    <property type="term" value="P:male meiotic nuclear division"/>
    <property type="evidence" value="ECO:0007669"/>
    <property type="project" value="TreeGrafter"/>
</dbReference>
<dbReference type="GO" id="GO:0034587">
    <property type="term" value="P:piRNA processing"/>
    <property type="evidence" value="ECO:0007669"/>
    <property type="project" value="TreeGrafter"/>
</dbReference>
<dbReference type="VEuPathDB" id="VectorBase:MDOMA2_018065"/>
<dbReference type="GO" id="GO:0007283">
    <property type="term" value="P:spermatogenesis"/>
    <property type="evidence" value="ECO:0007669"/>
    <property type="project" value="TreeGrafter"/>
</dbReference>
<evidence type="ECO:0000256" key="9">
    <source>
        <dbReference type="ARBA" id="ARBA00023015"/>
    </source>
</evidence>
<keyword evidence="4" id="KW-0217">Developmental protein</keyword>
<evidence type="ECO:0000256" key="1">
    <source>
        <dbReference type="ARBA" id="ARBA00004123"/>
    </source>
</evidence>
<gene>
    <name evidence="18" type="primary">101896412</name>
</gene>
<dbReference type="RefSeq" id="XP_005187156.2">
    <property type="nucleotide sequence ID" value="XM_005187099.4"/>
</dbReference>
<evidence type="ECO:0000256" key="7">
    <source>
        <dbReference type="ARBA" id="ARBA00022782"/>
    </source>
</evidence>
<dbReference type="InterPro" id="IPR009071">
    <property type="entry name" value="HMG_box_dom"/>
</dbReference>
<dbReference type="STRING" id="7370.A0A1I8MZI2"/>
<evidence type="ECO:0000256" key="8">
    <source>
        <dbReference type="ARBA" id="ARBA00022943"/>
    </source>
</evidence>
<dbReference type="InterPro" id="IPR036910">
    <property type="entry name" value="HMG_box_dom_sf"/>
</dbReference>
<evidence type="ECO:0000256" key="4">
    <source>
        <dbReference type="ARBA" id="ARBA00022473"/>
    </source>
</evidence>
<dbReference type="InterPro" id="IPR024970">
    <property type="entry name" value="Maelstrom"/>
</dbReference>
<keyword evidence="7" id="KW-0221">Differentiation</keyword>
<feature type="region of interest" description="Disordered" evidence="16">
    <location>
        <begin position="83"/>
        <end position="105"/>
    </location>
</feature>
<evidence type="ECO:0000256" key="11">
    <source>
        <dbReference type="ARBA" id="ARBA00023158"/>
    </source>
</evidence>
<protein>
    <recommendedName>
        <fullName evidence="17">HMG box domain-containing protein</fullName>
    </recommendedName>
</protein>
<sequence>MAPKKQKPSGFMYFTIEWRNKYGKGLSISEATEEAGKVWKTMDAAERSPYNEKAKKETSFDGSIGPEKLTCTGVPISLVEKERADQEKKERQMKRDIDETVRKSASHGQLETQTYNFIMVNYFTKTLKDGIYVPAEIAVAKFSLKGGVQQVYQTLINPGVNIYGHQYEAQHLSDTTHKLPLPPNALGETKLGMIYNDILNFVRDSKSGNYPPVYTHRDSIHIVESVLQFLKADVEANNVGLNVYSIQHLLFAMKEATCEAGELEKPKTFYITDAYFDRDFFEYQCGIGCQYHEEIDTCKYCTQSYVTRWGYMFADYMCSDIAIPLVPGLHCPANTNVNEIVTPAPSFYSDTESFISIGTTATNFTKPVAGSKLYYDDDDQKTLVSEASKTYTVNFPALAGGLRKNNLSSHAKNITRTLKSSFEDTEYEDCADLNPWTLRSRNIPRQPAKSHFDINYTNDDLTSDTDDYSSVASFGRGRLLLSDASFNTISGSSYGRGRFLKP</sequence>
<dbReference type="PANTHER" id="PTHR21358">
    <property type="entry name" value="PROTEIN MAELSTROM HOMOLOG"/>
    <property type="match status" value="1"/>
</dbReference>
<accession>A0A1I8MZI2</accession>
<evidence type="ECO:0000313" key="18">
    <source>
        <dbReference type="EnsemblMetazoa" id="MDOA010001-PA"/>
    </source>
</evidence>
<dbReference type="GO" id="GO:0043186">
    <property type="term" value="C:P granule"/>
    <property type="evidence" value="ECO:0007669"/>
    <property type="project" value="TreeGrafter"/>
</dbReference>
<dbReference type="AlphaFoldDB" id="A0A1I8MZI2"/>
<dbReference type="SMART" id="SM00398">
    <property type="entry name" value="HMG"/>
    <property type="match status" value="1"/>
</dbReference>
<dbReference type="GO" id="GO:0045892">
    <property type="term" value="P:negative regulation of DNA-templated transcription"/>
    <property type="evidence" value="ECO:0007669"/>
    <property type="project" value="TreeGrafter"/>
</dbReference>
<dbReference type="EnsemblMetazoa" id="MDOA010001-RA">
    <property type="protein sequence ID" value="MDOA010001-PA"/>
    <property type="gene ID" value="MDOA010001"/>
</dbReference>
<dbReference type="OrthoDB" id="24555at2759"/>
<evidence type="ECO:0000256" key="14">
    <source>
        <dbReference type="ARBA" id="ARBA00023254"/>
    </source>
</evidence>
<evidence type="ECO:0000256" key="3">
    <source>
        <dbReference type="ARBA" id="ARBA00007057"/>
    </source>
</evidence>
<dbReference type="InterPro" id="IPR039259">
    <property type="entry name" value="Protein_maelstrom"/>
</dbReference>
<keyword evidence="5" id="KW-0963">Cytoplasm</keyword>
<dbReference type="GO" id="GO:0048477">
    <property type="term" value="P:oogenesis"/>
    <property type="evidence" value="ECO:0007669"/>
    <property type="project" value="UniProtKB-KW"/>
</dbReference>
<feature type="domain" description="HMG box" evidence="17">
    <location>
        <begin position="4"/>
        <end position="57"/>
    </location>
</feature>
<evidence type="ECO:0000256" key="5">
    <source>
        <dbReference type="ARBA" id="ARBA00022490"/>
    </source>
</evidence>
<evidence type="ECO:0000256" key="10">
    <source>
        <dbReference type="ARBA" id="ARBA00023125"/>
    </source>
</evidence>
<keyword evidence="11" id="KW-0943">RNA-mediated gene silencing</keyword>
<feature type="DNA-binding region" description="HMG box" evidence="15">
    <location>
        <begin position="4"/>
        <end position="57"/>
    </location>
</feature>
<dbReference type="PROSITE" id="PS50118">
    <property type="entry name" value="HMG_BOX_2"/>
    <property type="match status" value="1"/>
</dbReference>
<dbReference type="VEuPathDB" id="VectorBase:MDOA010001"/>
<evidence type="ECO:0000259" key="17">
    <source>
        <dbReference type="PROSITE" id="PS50118"/>
    </source>
</evidence>
<keyword evidence="10 15" id="KW-0238">DNA-binding</keyword>
<dbReference type="GO" id="GO:0005634">
    <property type="term" value="C:nucleus"/>
    <property type="evidence" value="ECO:0007669"/>
    <property type="project" value="UniProtKB-SubCell"/>
</dbReference>
<dbReference type="eggNOG" id="ENOG502QTQB">
    <property type="taxonomic scope" value="Eukaryota"/>
</dbReference>
<keyword evidence="9" id="KW-0805">Transcription regulation</keyword>
<feature type="compositionally biased region" description="Basic and acidic residues" evidence="16">
    <location>
        <begin position="83"/>
        <end position="102"/>
    </location>
</feature>
<dbReference type="KEGG" id="mde:101896412"/>
<dbReference type="CDD" id="cd00084">
    <property type="entry name" value="HMG-box_SF"/>
    <property type="match status" value="1"/>
</dbReference>
<evidence type="ECO:0000256" key="12">
    <source>
        <dbReference type="ARBA" id="ARBA00023163"/>
    </source>
</evidence>
<evidence type="ECO:0000256" key="15">
    <source>
        <dbReference type="PROSITE-ProRule" id="PRU00267"/>
    </source>
</evidence>
<dbReference type="Gene3D" id="1.10.30.10">
    <property type="entry name" value="High mobility group box domain"/>
    <property type="match status" value="1"/>
</dbReference>
<reference evidence="18" key="1">
    <citation type="submission" date="2020-05" db="UniProtKB">
        <authorList>
            <consortium name="EnsemblMetazoa"/>
        </authorList>
    </citation>
    <scope>IDENTIFICATION</scope>
    <source>
        <strain evidence="18">Aabys</strain>
    </source>
</reference>
<keyword evidence="8" id="KW-0896">Oogenesis</keyword>
<comment type="subcellular location">
    <subcellularLocation>
        <location evidence="2">Cytoplasm</location>
    </subcellularLocation>
    <subcellularLocation>
        <location evidence="1">Nucleus</location>
    </subcellularLocation>
</comment>
<keyword evidence="14" id="KW-0469">Meiosis</keyword>
<dbReference type="GO" id="GO:0043565">
    <property type="term" value="F:sequence-specific DNA binding"/>
    <property type="evidence" value="ECO:0007669"/>
    <property type="project" value="TreeGrafter"/>
</dbReference>
<dbReference type="SUPFAM" id="SSF47095">
    <property type="entry name" value="HMG-box"/>
    <property type="match status" value="1"/>
</dbReference>
<name>A0A1I8MZI2_MUSDO</name>
<organism evidence="18">
    <name type="scientific">Musca domestica</name>
    <name type="common">House fly</name>
    <dbReference type="NCBI Taxonomy" id="7370"/>
    <lineage>
        <taxon>Eukaryota</taxon>
        <taxon>Metazoa</taxon>
        <taxon>Ecdysozoa</taxon>
        <taxon>Arthropoda</taxon>
        <taxon>Hexapoda</taxon>
        <taxon>Insecta</taxon>
        <taxon>Pterygota</taxon>
        <taxon>Neoptera</taxon>
        <taxon>Endopterygota</taxon>
        <taxon>Diptera</taxon>
        <taxon>Brachycera</taxon>
        <taxon>Muscomorpha</taxon>
        <taxon>Muscoidea</taxon>
        <taxon>Muscidae</taxon>
        <taxon>Musca</taxon>
    </lineage>
</organism>
<keyword evidence="6" id="KW-0678">Repressor</keyword>